<dbReference type="Pfam" id="PF06191">
    <property type="entry name" value="DUF995"/>
    <property type="match status" value="1"/>
</dbReference>
<accession>A0ABN6E012</accession>
<reference evidence="2 3" key="1">
    <citation type="journal article" date="2016" name="C (Basel)">
        <title>Selective Growth of and Electricity Production by Marine Exoelectrogenic Bacteria in Self-Aggregated Hydrogel of Microbially Reduced Graphene Oxide.</title>
        <authorList>
            <person name="Yoshida N."/>
            <person name="Goto Y."/>
            <person name="Miyata Y."/>
        </authorList>
    </citation>
    <scope>NUCLEOTIDE SEQUENCE [LARGE SCALE GENOMIC DNA]</scope>
    <source>
        <strain evidence="2 3">NIT-T3</strain>
    </source>
</reference>
<dbReference type="InterPro" id="IPR009337">
    <property type="entry name" value="DUF995"/>
</dbReference>
<evidence type="ECO:0000313" key="2">
    <source>
        <dbReference type="EMBL" id="BCR05703.1"/>
    </source>
</evidence>
<reference evidence="2 3" key="2">
    <citation type="journal article" date="2021" name="Int. J. Syst. Evol. Microbiol.">
        <title>Isolation and Polyphasic Characterization of Desulfuromonas versatilis sp. Nov., an Electrogenic Bacteria Capable of Versatile Metabolism Isolated from a Graphene Oxide-Reducing Enrichment Culture.</title>
        <authorList>
            <person name="Xie L."/>
            <person name="Yoshida N."/>
            <person name="Ishii S."/>
            <person name="Meng L."/>
        </authorList>
    </citation>
    <scope>NUCLEOTIDE SEQUENCE [LARGE SCALE GENOMIC DNA]</scope>
    <source>
        <strain evidence="2 3">NIT-T3</strain>
    </source>
</reference>
<evidence type="ECO:0000256" key="1">
    <source>
        <dbReference type="SAM" id="SignalP"/>
    </source>
</evidence>
<name>A0ABN6E012_9BACT</name>
<dbReference type="RefSeq" id="WP_221249110.1">
    <property type="nucleotide sequence ID" value="NZ_AP024355.1"/>
</dbReference>
<dbReference type="Proteomes" id="UP001319827">
    <property type="component" value="Chromosome"/>
</dbReference>
<feature type="chain" id="PRO_5047239448" description="Lipoprotein" evidence="1">
    <location>
        <begin position="26"/>
        <end position="143"/>
    </location>
</feature>
<protein>
    <recommendedName>
        <fullName evidence="4">Lipoprotein</fullName>
    </recommendedName>
</protein>
<gene>
    <name evidence="2" type="ORF">DESUT3_27720</name>
</gene>
<proteinExistence type="predicted"/>
<dbReference type="PROSITE" id="PS51257">
    <property type="entry name" value="PROKAR_LIPOPROTEIN"/>
    <property type="match status" value="1"/>
</dbReference>
<sequence length="143" mass="15631">MRSAKLLLPLAFALLLFGCALPAKKAPSKAAVALPAGTLKVDQVRALFAEKTVESVTGAGRLSQTYYLADGTLHQWQDGEIRTGTWRVNKKGRICLAMEGGKEKCRIIVKEPGGYAKYVVKKSGRHRRVVTYRSFKDGNPLGL</sequence>
<keyword evidence="3" id="KW-1185">Reference proteome</keyword>
<evidence type="ECO:0008006" key="4">
    <source>
        <dbReference type="Google" id="ProtNLM"/>
    </source>
</evidence>
<evidence type="ECO:0000313" key="3">
    <source>
        <dbReference type="Proteomes" id="UP001319827"/>
    </source>
</evidence>
<keyword evidence="1" id="KW-0732">Signal</keyword>
<organism evidence="2 3">
    <name type="scientific">Desulfuromonas versatilis</name>
    <dbReference type="NCBI Taxonomy" id="2802975"/>
    <lineage>
        <taxon>Bacteria</taxon>
        <taxon>Pseudomonadati</taxon>
        <taxon>Thermodesulfobacteriota</taxon>
        <taxon>Desulfuromonadia</taxon>
        <taxon>Desulfuromonadales</taxon>
        <taxon>Desulfuromonadaceae</taxon>
        <taxon>Desulfuromonas</taxon>
    </lineage>
</organism>
<feature type="signal peptide" evidence="1">
    <location>
        <begin position="1"/>
        <end position="25"/>
    </location>
</feature>
<dbReference type="EMBL" id="AP024355">
    <property type="protein sequence ID" value="BCR05703.1"/>
    <property type="molecule type" value="Genomic_DNA"/>
</dbReference>